<feature type="region of interest" description="Disordered" evidence="2">
    <location>
        <begin position="1"/>
        <end position="25"/>
    </location>
</feature>
<dbReference type="Proteomes" id="UP001523216">
    <property type="component" value="Unassembled WGS sequence"/>
</dbReference>
<evidence type="ECO:0000313" key="3">
    <source>
        <dbReference type="EMBL" id="MCM4084618.1"/>
    </source>
</evidence>
<gene>
    <name evidence="3" type="ORF">LXN57_44520</name>
</gene>
<organism evidence="3 4">
    <name type="scientific">Paractinoplanes hotanensis</name>
    <dbReference type="NCBI Taxonomy" id="2906497"/>
    <lineage>
        <taxon>Bacteria</taxon>
        <taxon>Bacillati</taxon>
        <taxon>Actinomycetota</taxon>
        <taxon>Actinomycetes</taxon>
        <taxon>Micromonosporales</taxon>
        <taxon>Micromonosporaceae</taxon>
        <taxon>Paractinoplanes</taxon>
    </lineage>
</organism>
<name>A0ABT0YGK1_9ACTN</name>
<dbReference type="EMBL" id="JAMQOL010000080">
    <property type="protein sequence ID" value="MCM4084618.1"/>
    <property type="molecule type" value="Genomic_DNA"/>
</dbReference>
<keyword evidence="1" id="KW-0175">Coiled coil</keyword>
<reference evidence="3 4" key="1">
    <citation type="submission" date="2022-06" db="EMBL/GenBank/DDBJ databases">
        <title>Actinoplanes abujensis sp. nov., isolated from Nigerian arid soil.</title>
        <authorList>
            <person name="Ding P."/>
        </authorList>
    </citation>
    <scope>NUCLEOTIDE SEQUENCE [LARGE SCALE GENOMIC DNA]</scope>
    <source>
        <strain evidence="4">TRM88002</strain>
    </source>
</reference>
<proteinExistence type="predicted"/>
<evidence type="ECO:0000256" key="1">
    <source>
        <dbReference type="SAM" id="Coils"/>
    </source>
</evidence>
<accession>A0ABT0YGK1</accession>
<dbReference type="RefSeq" id="WP_251804363.1">
    <property type="nucleotide sequence ID" value="NZ_JAMQOL010000080.1"/>
</dbReference>
<protein>
    <submittedName>
        <fullName evidence="3">Uncharacterized protein</fullName>
    </submittedName>
</protein>
<evidence type="ECO:0000313" key="4">
    <source>
        <dbReference type="Proteomes" id="UP001523216"/>
    </source>
</evidence>
<sequence length="292" mass="31707">MGSPLVSDSAAAETTGEVDAAAGRQGPVESIENSLAAAERALDSALRDANAVVRELKRALGAARSGQIRDLRKALAAAQAAADGLAADTRMIEGDFTFDERAYLSSGGYVKELLAEASARGLVIVEGDDDRLLCYPSLLRILPGDAAVEIDKVRDRRLRPSVLVSSLARAQERGTRFKAEQFLDSLRSAYELRVAADGKRPDAVTRLVDLWTVLTMMPGQRTQYSRQEFARDLYLLDQSGVTRTERNPRTLRWSASTGTKGAGVLTTVARNGQEQRYWGVSFTAEEAEPEQS</sequence>
<comment type="caution">
    <text evidence="3">The sequence shown here is derived from an EMBL/GenBank/DDBJ whole genome shotgun (WGS) entry which is preliminary data.</text>
</comment>
<feature type="coiled-coil region" evidence="1">
    <location>
        <begin position="28"/>
        <end position="88"/>
    </location>
</feature>
<keyword evidence="4" id="KW-1185">Reference proteome</keyword>
<evidence type="ECO:0000256" key="2">
    <source>
        <dbReference type="SAM" id="MobiDB-lite"/>
    </source>
</evidence>